<protein>
    <submittedName>
        <fullName evidence="1">Uncharacterized protein</fullName>
    </submittedName>
</protein>
<comment type="caution">
    <text evidence="1">The sequence shown here is derived from an EMBL/GenBank/DDBJ whole genome shotgun (WGS) entry which is preliminary data.</text>
</comment>
<accession>A0ABU5VH95</accession>
<dbReference type="Proteomes" id="UP001302573">
    <property type="component" value="Unassembled WGS sequence"/>
</dbReference>
<name>A0ABU5VH95_9PSED</name>
<proteinExistence type="predicted"/>
<reference evidence="1 2" key="1">
    <citation type="submission" date="2023-12" db="EMBL/GenBank/DDBJ databases">
        <title>Pseudomonas machongensis sp. nov., isolated from wilted pepper plants (Capsicum annuum).</title>
        <authorList>
            <person name="Qiu M."/>
            <person name="Li Y."/>
            <person name="Liu Q."/>
            <person name="Zhang X."/>
            <person name="Huang Y."/>
            <person name="Guo R."/>
            <person name="Hu M."/>
            <person name="Zhou J."/>
            <person name="Zhou X."/>
        </authorList>
    </citation>
    <scope>NUCLEOTIDE SEQUENCE [LARGE SCALE GENOMIC DNA]</scope>
    <source>
        <strain evidence="1 2">MH2</strain>
    </source>
</reference>
<sequence length="46" mass="5103">MKNRIRAIQIGLLVLLAAGILFALQARKEPLVTPTPRQHAELPSTR</sequence>
<evidence type="ECO:0000313" key="1">
    <source>
        <dbReference type="EMBL" id="MEA5671400.1"/>
    </source>
</evidence>
<dbReference type="RefSeq" id="WP_323453006.1">
    <property type="nucleotide sequence ID" value="NZ_JAYFUI010000082.1"/>
</dbReference>
<keyword evidence="2" id="KW-1185">Reference proteome</keyword>
<evidence type="ECO:0000313" key="2">
    <source>
        <dbReference type="Proteomes" id="UP001302573"/>
    </source>
</evidence>
<gene>
    <name evidence="1" type="ORF">VA602_08595</name>
</gene>
<dbReference type="EMBL" id="JAYFUI010000082">
    <property type="protein sequence ID" value="MEA5671400.1"/>
    <property type="molecule type" value="Genomic_DNA"/>
</dbReference>
<organism evidence="1 2">
    <name type="scientific">Pseudomonas machongensis</name>
    <dbReference type="NCBI Taxonomy" id="3110229"/>
    <lineage>
        <taxon>Bacteria</taxon>
        <taxon>Pseudomonadati</taxon>
        <taxon>Pseudomonadota</taxon>
        <taxon>Gammaproteobacteria</taxon>
        <taxon>Pseudomonadales</taxon>
        <taxon>Pseudomonadaceae</taxon>
        <taxon>Pseudomonas</taxon>
    </lineage>
</organism>